<sequence>MMRQLLASIILCLCMTPSMAAERLKIGVVLSGGGAKGAAHVGVLKILEEHNIPVDYIAGTSIGAYVAGMYSLGYSASEVEAIMMGVDWDSGYSDTIPRNILSYRDKQLRDRYNIPLNIGYNEGQVRAPSGLLRGQTMSQLLRQSTDLVQQFGNFDDLAIPYRAVATDLETSLPVVISHGSMVKAMQASATVPGALQPAQIDGKLLVDGGIANNMPVDVVKAMGADIIIAVDIGSPLVKKDKLDSTIAVLDQLSNFLTNASTEKQKLLLTDKDVLIRPAIDALSTTDFTIMPLALTLGKEAANGQLDKLSSMSVSPEEYAAYVEAKKAKGKLLMADVRHSVNEIVFDNQSKVSLNLLTETLNIKPGQAVSKDELNEALKRIYSLNKFERVDAEFVEGEDGRVLTVTTKAKSWGPNYFQLGFNWEDDFNSESAISFDMAYTMTDLTFNGGEWRNEIKLGMEKLFATEFYQPLDRDQQFFSRARYQYDTRNWDLYDNNNRLLTFDKKTHTIELGIGYNYTSQGMIELGLVAEKGAIINDAWLSRDLDFSSYGAYFRFGYDSLDSISFPTSGNRVTLNVYVRNEDFDDIIDDNQNQYSVQIEADWKGALSVGNHAFVGKASISTNDNDGMNTLHLSELGGFLNLSGYHKDSLTGAHKVFGAFVYQYDLGRDALGMTDYPLYLGWSLEAGNVWDERSEVTLTDLIYASSLYIGTDTSMGPAAIGFGITDLGDKSFYLFVGKNF</sequence>
<evidence type="ECO:0000256" key="3">
    <source>
        <dbReference type="ARBA" id="ARBA00023098"/>
    </source>
</evidence>
<dbReference type="InterPro" id="IPR016035">
    <property type="entry name" value="Acyl_Trfase/lysoPLipase"/>
</dbReference>
<dbReference type="CDD" id="cd07205">
    <property type="entry name" value="Pat_PNPLA6_PNPLA7_NTE1_like"/>
    <property type="match status" value="1"/>
</dbReference>
<feature type="active site" description="Nucleophile" evidence="4">
    <location>
        <position position="61"/>
    </location>
</feature>
<feature type="signal peptide" evidence="5">
    <location>
        <begin position="1"/>
        <end position="20"/>
    </location>
</feature>
<feature type="short sequence motif" description="DGA/G" evidence="4">
    <location>
        <begin position="207"/>
        <end position="209"/>
    </location>
</feature>
<feature type="short sequence motif" description="GXGXXG" evidence="4">
    <location>
        <begin position="32"/>
        <end position="37"/>
    </location>
</feature>
<keyword evidence="3 4" id="KW-0443">Lipid metabolism</keyword>
<feature type="chain" id="PRO_5047339317" evidence="5">
    <location>
        <begin position="21"/>
        <end position="738"/>
    </location>
</feature>
<keyword evidence="8" id="KW-1185">Reference proteome</keyword>
<evidence type="ECO:0000259" key="6">
    <source>
        <dbReference type="PROSITE" id="PS51635"/>
    </source>
</evidence>
<dbReference type="Gene3D" id="3.10.20.310">
    <property type="entry name" value="membrane protein fhac"/>
    <property type="match status" value="1"/>
</dbReference>
<keyword evidence="2 4" id="KW-0442">Lipid degradation</keyword>
<dbReference type="InterPro" id="IPR002641">
    <property type="entry name" value="PNPLA_dom"/>
</dbReference>
<dbReference type="Gene3D" id="3.40.1090.10">
    <property type="entry name" value="Cytosolic phospholipase A2 catalytic domain"/>
    <property type="match status" value="2"/>
</dbReference>
<dbReference type="InterPro" id="IPR010827">
    <property type="entry name" value="BamA/TamA_POTRA"/>
</dbReference>
<dbReference type="Pfam" id="PF07244">
    <property type="entry name" value="POTRA"/>
    <property type="match status" value="1"/>
</dbReference>
<dbReference type="PANTHER" id="PTHR14226:SF29">
    <property type="entry name" value="NEUROPATHY TARGET ESTERASE SWS"/>
    <property type="match status" value="1"/>
</dbReference>
<evidence type="ECO:0000313" key="8">
    <source>
        <dbReference type="Proteomes" id="UP001489333"/>
    </source>
</evidence>
<dbReference type="PROSITE" id="PS51635">
    <property type="entry name" value="PNPLA"/>
    <property type="match status" value="1"/>
</dbReference>
<evidence type="ECO:0000256" key="2">
    <source>
        <dbReference type="ARBA" id="ARBA00022963"/>
    </source>
</evidence>
<dbReference type="Proteomes" id="UP001489333">
    <property type="component" value="Unassembled WGS sequence"/>
</dbReference>
<dbReference type="Pfam" id="PF01734">
    <property type="entry name" value="Patatin"/>
    <property type="match status" value="1"/>
</dbReference>
<keyword evidence="1 4" id="KW-0378">Hydrolase</keyword>
<gene>
    <name evidence="7" type="ORF">AAGS29_12830</name>
</gene>
<evidence type="ECO:0000256" key="4">
    <source>
        <dbReference type="PROSITE-ProRule" id="PRU01161"/>
    </source>
</evidence>
<dbReference type="SUPFAM" id="SSF56935">
    <property type="entry name" value="Porins"/>
    <property type="match status" value="1"/>
</dbReference>
<keyword evidence="5" id="KW-0732">Signal</keyword>
<dbReference type="PANTHER" id="PTHR14226">
    <property type="entry name" value="NEUROPATHY TARGET ESTERASE/SWISS CHEESE D.MELANOGASTER"/>
    <property type="match status" value="1"/>
</dbReference>
<evidence type="ECO:0000313" key="7">
    <source>
        <dbReference type="EMBL" id="MEM6249482.1"/>
    </source>
</evidence>
<feature type="short sequence motif" description="GXSXG" evidence="4">
    <location>
        <begin position="59"/>
        <end position="63"/>
    </location>
</feature>
<accession>A0ABU9UTA5</accession>
<dbReference type="SUPFAM" id="SSF52151">
    <property type="entry name" value="FabD/lysophospholipase-like"/>
    <property type="match status" value="1"/>
</dbReference>
<reference evidence="7 8" key="1">
    <citation type="submission" date="2024-04" db="EMBL/GenBank/DDBJ databases">
        <title>Novel Shewanella species isolated from Baltic Sea sediments.</title>
        <authorList>
            <person name="Martin-Rodriguez A.J."/>
            <person name="Fernandez-Juarez V."/>
            <person name="Valeriano V.D."/>
            <person name="Mihindukulasooriya I."/>
            <person name="Ceresnova L."/>
            <person name="Joffre E."/>
            <person name="Jensie-Markopoulos S."/>
            <person name="Moore E.R.B."/>
            <person name="Sjoling A."/>
        </authorList>
    </citation>
    <scope>NUCLEOTIDE SEQUENCE [LARGE SCALE GENOMIC DNA]</scope>
    <source>
        <strain evidence="7 8">VAX-SP0-0CM-1</strain>
    </source>
</reference>
<name>A0ABU9UTA5_9GAMM</name>
<protein>
    <submittedName>
        <fullName evidence="7">Patatin-like phospholipase family protein</fullName>
    </submittedName>
</protein>
<organism evidence="7 8">
    <name type="scientific">Shewanella vaxholmensis</name>
    <dbReference type="NCBI Taxonomy" id="3063535"/>
    <lineage>
        <taxon>Bacteria</taxon>
        <taxon>Pseudomonadati</taxon>
        <taxon>Pseudomonadota</taxon>
        <taxon>Gammaproteobacteria</taxon>
        <taxon>Alteromonadales</taxon>
        <taxon>Shewanellaceae</taxon>
        <taxon>Shewanella</taxon>
    </lineage>
</organism>
<feature type="domain" description="PNPLA" evidence="6">
    <location>
        <begin position="28"/>
        <end position="220"/>
    </location>
</feature>
<feature type="active site" description="Proton acceptor" evidence="4">
    <location>
        <position position="207"/>
    </location>
</feature>
<comment type="caution">
    <text evidence="7">The sequence shown here is derived from an EMBL/GenBank/DDBJ whole genome shotgun (WGS) entry which is preliminary data.</text>
</comment>
<dbReference type="InterPro" id="IPR050301">
    <property type="entry name" value="NTE"/>
</dbReference>
<dbReference type="EMBL" id="JBCHKU010000017">
    <property type="protein sequence ID" value="MEM6249482.1"/>
    <property type="molecule type" value="Genomic_DNA"/>
</dbReference>
<dbReference type="RefSeq" id="WP_014615289.1">
    <property type="nucleotide sequence ID" value="NZ_JAUOEV010000020.1"/>
</dbReference>
<evidence type="ECO:0000256" key="1">
    <source>
        <dbReference type="ARBA" id="ARBA00022801"/>
    </source>
</evidence>
<proteinExistence type="predicted"/>
<evidence type="ECO:0000256" key="5">
    <source>
        <dbReference type="SAM" id="SignalP"/>
    </source>
</evidence>